<reference evidence="2 3" key="1">
    <citation type="submission" date="2018-10" db="EMBL/GenBank/DDBJ databases">
        <title>Isolation from soil.</title>
        <authorList>
            <person name="Hu J."/>
        </authorList>
    </citation>
    <scope>NUCLEOTIDE SEQUENCE [LARGE SCALE GENOMIC DNA]</scope>
    <source>
        <strain evidence="2 3">NEAU-Ht49</strain>
    </source>
</reference>
<dbReference type="RefSeq" id="WP_122192556.1">
    <property type="nucleotide sequence ID" value="NZ_JBHSKC010000016.1"/>
</dbReference>
<sequence length="225" mass="24305">MRVDIWTDIVCPWCYIGQARFDAALAGFEHRDEIEVVQHSYELAPDLSPAETGPVLEMLMAKYGMSREQAEQAEARVSGLAAAEGLPYTSDRPNGNTFDAHRVLHLAAERGLGDELRQALYRANFGGERSVFDADALTEIATGAGLDAAEVRSVLAGDAYGDAVREDERTATQIGVQGVPFFVLDGKYGISGAQETATFTEALTQVWQETHPQPQATAQGQDANA</sequence>
<dbReference type="Pfam" id="PF01323">
    <property type="entry name" value="DSBA"/>
    <property type="match status" value="1"/>
</dbReference>
<feature type="domain" description="DSBA-like thioredoxin" evidence="1">
    <location>
        <begin position="2"/>
        <end position="203"/>
    </location>
</feature>
<keyword evidence="3" id="KW-1185">Reference proteome</keyword>
<evidence type="ECO:0000313" key="2">
    <source>
        <dbReference type="EMBL" id="RMI47708.1"/>
    </source>
</evidence>
<dbReference type="Proteomes" id="UP000282674">
    <property type="component" value="Unassembled WGS sequence"/>
</dbReference>
<accession>A0A3M2MJZ1</accession>
<dbReference type="AlphaFoldDB" id="A0A3M2MJZ1"/>
<organism evidence="2 3">
    <name type="scientific">Actinomadura harenae</name>
    <dbReference type="NCBI Taxonomy" id="2483351"/>
    <lineage>
        <taxon>Bacteria</taxon>
        <taxon>Bacillati</taxon>
        <taxon>Actinomycetota</taxon>
        <taxon>Actinomycetes</taxon>
        <taxon>Streptosporangiales</taxon>
        <taxon>Thermomonosporaceae</taxon>
        <taxon>Actinomadura</taxon>
    </lineage>
</organism>
<name>A0A3M2MJZ1_9ACTN</name>
<dbReference type="CDD" id="cd03024">
    <property type="entry name" value="DsbA_FrnE"/>
    <property type="match status" value="1"/>
</dbReference>
<dbReference type="EMBL" id="RFFG01000002">
    <property type="protein sequence ID" value="RMI47708.1"/>
    <property type="molecule type" value="Genomic_DNA"/>
</dbReference>
<evidence type="ECO:0000259" key="1">
    <source>
        <dbReference type="Pfam" id="PF01323"/>
    </source>
</evidence>
<gene>
    <name evidence="2" type="ORF">EBO15_02130</name>
</gene>
<evidence type="ECO:0000313" key="3">
    <source>
        <dbReference type="Proteomes" id="UP000282674"/>
    </source>
</evidence>
<dbReference type="SUPFAM" id="SSF52833">
    <property type="entry name" value="Thioredoxin-like"/>
    <property type="match status" value="1"/>
</dbReference>
<dbReference type="PANTHER" id="PTHR13887:SF41">
    <property type="entry name" value="THIOREDOXIN SUPERFAMILY PROTEIN"/>
    <property type="match status" value="1"/>
</dbReference>
<proteinExistence type="predicted"/>
<dbReference type="Gene3D" id="3.40.30.10">
    <property type="entry name" value="Glutaredoxin"/>
    <property type="match status" value="1"/>
</dbReference>
<dbReference type="PANTHER" id="PTHR13887">
    <property type="entry name" value="GLUTATHIONE S-TRANSFERASE KAPPA"/>
    <property type="match status" value="1"/>
</dbReference>
<dbReference type="InterPro" id="IPR036249">
    <property type="entry name" value="Thioredoxin-like_sf"/>
</dbReference>
<dbReference type="InterPro" id="IPR001853">
    <property type="entry name" value="DSBA-like_thioredoxin_dom"/>
</dbReference>
<comment type="caution">
    <text evidence="2">The sequence shown here is derived from an EMBL/GenBank/DDBJ whole genome shotgun (WGS) entry which is preliminary data.</text>
</comment>
<dbReference type="GO" id="GO:0016491">
    <property type="term" value="F:oxidoreductase activity"/>
    <property type="evidence" value="ECO:0007669"/>
    <property type="project" value="InterPro"/>
</dbReference>
<dbReference type="OrthoDB" id="9799122at2"/>
<protein>
    <submittedName>
        <fullName evidence="2">DsbA family oxidoreductase</fullName>
    </submittedName>
</protein>